<dbReference type="PANTHER" id="PTHR44167:SF24">
    <property type="entry name" value="SERINE_THREONINE-PROTEIN KINASE CHK2"/>
    <property type="match status" value="1"/>
</dbReference>
<feature type="transmembrane region" description="Helical" evidence="1">
    <location>
        <begin position="9"/>
        <end position="29"/>
    </location>
</feature>
<dbReference type="PANTHER" id="PTHR44167">
    <property type="entry name" value="OVARIAN-SPECIFIC SERINE/THREONINE-PROTEIN KINASE LOK-RELATED"/>
    <property type="match status" value="1"/>
</dbReference>
<feature type="domain" description="Protein kinase" evidence="2">
    <location>
        <begin position="96"/>
        <end position="475"/>
    </location>
</feature>
<gene>
    <name evidence="3" type="ORF">HTAM1171_LOCUS199</name>
    <name evidence="4" type="ORF">HTAM1171_LOCUS207</name>
</gene>
<dbReference type="EMBL" id="HBGV01000315">
    <property type="protein sequence ID" value="CAD9465643.1"/>
    <property type="molecule type" value="Transcribed_RNA"/>
</dbReference>
<dbReference type="SUPFAM" id="SSF56112">
    <property type="entry name" value="Protein kinase-like (PK-like)"/>
    <property type="match status" value="1"/>
</dbReference>
<protein>
    <recommendedName>
        <fullName evidence="2">Protein kinase domain-containing protein</fullName>
    </recommendedName>
</protein>
<evidence type="ECO:0000313" key="4">
    <source>
        <dbReference type="EMBL" id="CAD9465692.1"/>
    </source>
</evidence>
<evidence type="ECO:0000313" key="3">
    <source>
        <dbReference type="EMBL" id="CAD9465643.1"/>
    </source>
</evidence>
<evidence type="ECO:0000256" key="1">
    <source>
        <dbReference type="SAM" id="Phobius"/>
    </source>
</evidence>
<name>A0A6U0E7I1_9STRA</name>
<dbReference type="Gene3D" id="1.10.510.10">
    <property type="entry name" value="Transferase(Phosphotransferase) domain 1"/>
    <property type="match status" value="1"/>
</dbReference>
<dbReference type="GO" id="GO:0044773">
    <property type="term" value="P:mitotic DNA damage checkpoint signaling"/>
    <property type="evidence" value="ECO:0007669"/>
    <property type="project" value="TreeGrafter"/>
</dbReference>
<keyword evidence="1" id="KW-0812">Transmembrane</keyword>
<evidence type="ECO:0000259" key="2">
    <source>
        <dbReference type="PROSITE" id="PS50011"/>
    </source>
</evidence>
<organism evidence="4">
    <name type="scientific">Helicotheca tamesis</name>
    <dbReference type="NCBI Taxonomy" id="374047"/>
    <lineage>
        <taxon>Eukaryota</taxon>
        <taxon>Sar</taxon>
        <taxon>Stramenopiles</taxon>
        <taxon>Ochrophyta</taxon>
        <taxon>Bacillariophyta</taxon>
        <taxon>Mediophyceae</taxon>
        <taxon>Lithodesmiophycidae</taxon>
        <taxon>Lithodesmiales</taxon>
        <taxon>Lithodesmiaceae</taxon>
        <taxon>Helicotheca</taxon>
    </lineage>
</organism>
<dbReference type="SMART" id="SM00220">
    <property type="entry name" value="S_TKc"/>
    <property type="match status" value="1"/>
</dbReference>
<dbReference type="AlphaFoldDB" id="A0A6U0E7I1"/>
<dbReference type="GO" id="GO:0004674">
    <property type="term" value="F:protein serine/threonine kinase activity"/>
    <property type="evidence" value="ECO:0007669"/>
    <property type="project" value="TreeGrafter"/>
</dbReference>
<dbReference type="InterPro" id="IPR000719">
    <property type="entry name" value="Prot_kinase_dom"/>
</dbReference>
<accession>A0A6U0E7I1</accession>
<dbReference type="EMBL" id="HBGV01000326">
    <property type="protein sequence ID" value="CAD9465692.1"/>
    <property type="molecule type" value="Transcribed_RNA"/>
</dbReference>
<dbReference type="PROSITE" id="PS50011">
    <property type="entry name" value="PROTEIN_KINASE_DOM"/>
    <property type="match status" value="1"/>
</dbReference>
<dbReference type="Pfam" id="PF00069">
    <property type="entry name" value="Pkinase"/>
    <property type="match status" value="1"/>
</dbReference>
<sequence>MSVPHSRTVIVVLAILVFVQDILLAIFYADKIGTNNDFFNKFLLLGYEESRNDTEMIPIVENKLTLWNQSSPSLAQEAETPQDTVQNLRELTFNDLILGEHISSGSCNIAIEVKLPDWWHQQQKVLQQKNQLPSYFPVDENTDLVVKIAVFPDWGDLEMRALRKLHADKDLAEKHKIMPFTWGAETFDNPFYEGGDGKETPQRELPKQLTKVRMKLVGRKAISALVVPNLDSLGQMYGMGKLKTLEELHRFMRSLFETLEYANSVGVNNFDMTGDNLRVDKNGTAILIDWNRMHVEDEDIYMGAGGSPIIPPEGFFKEVPVVKNDGSGETIMKRVKQTSVGSYDIWSVGIRFANILFQPCYWVYPGSGNKKYSLKEIIRSTGRNTEILVNKEGDKSDLATLVGLDSEEVAQTPFRLPICHGTEMPCKPCSAKSFPVLDSNGTQMRDKALDLLEKMMHIAPQDRPTAKELLEHPFLN</sequence>
<reference evidence="4" key="1">
    <citation type="submission" date="2021-01" db="EMBL/GenBank/DDBJ databases">
        <authorList>
            <person name="Corre E."/>
            <person name="Pelletier E."/>
            <person name="Niang G."/>
            <person name="Scheremetjew M."/>
            <person name="Finn R."/>
            <person name="Kale V."/>
            <person name="Holt S."/>
            <person name="Cochrane G."/>
            <person name="Meng A."/>
            <person name="Brown T."/>
            <person name="Cohen L."/>
        </authorList>
    </citation>
    <scope>NUCLEOTIDE SEQUENCE</scope>
    <source>
        <strain evidence="4">CCMP826</strain>
    </source>
</reference>
<keyword evidence="1" id="KW-1133">Transmembrane helix</keyword>
<keyword evidence="1" id="KW-0472">Membrane</keyword>
<dbReference type="GO" id="GO:0005634">
    <property type="term" value="C:nucleus"/>
    <property type="evidence" value="ECO:0007669"/>
    <property type="project" value="TreeGrafter"/>
</dbReference>
<dbReference type="GO" id="GO:0005524">
    <property type="term" value="F:ATP binding"/>
    <property type="evidence" value="ECO:0007669"/>
    <property type="project" value="InterPro"/>
</dbReference>
<dbReference type="InterPro" id="IPR011009">
    <property type="entry name" value="Kinase-like_dom_sf"/>
</dbReference>
<proteinExistence type="predicted"/>